<dbReference type="Pfam" id="PF13715">
    <property type="entry name" value="CarbopepD_reg_2"/>
    <property type="match status" value="1"/>
</dbReference>
<name>A0A1M5L3Q1_9FLAO</name>
<sequence>MKIKILLIWISTVFLCVSVSAQLQNLKGKIINNSEVEGIHILNKTALKYTVTNKDGSFVIPVKTNDTLTFSGVKYKAKEIVITQSIIFTNNLELSLEENVTQLDQVVVGKILTGNIESDLKNQEIEVPINFYDLGIPGYTGKQKTLSERKLAAATSGGGIPLIAIINVITGRTKELKERVKLDKSIICVERLKSSYKDLIFEEENLSEVLQNRFFNFIMDSEKLDEACNANNVLYPITFLKEELQLFKTQLTLDDKKD</sequence>
<evidence type="ECO:0000313" key="2">
    <source>
        <dbReference type="Proteomes" id="UP000184522"/>
    </source>
</evidence>
<dbReference type="EMBL" id="FQWS01000001">
    <property type="protein sequence ID" value="SHG59722.1"/>
    <property type="molecule type" value="Genomic_DNA"/>
</dbReference>
<dbReference type="STRING" id="1089305.SAMN05444148_0517"/>
<dbReference type="Proteomes" id="UP000184522">
    <property type="component" value="Unassembled WGS sequence"/>
</dbReference>
<evidence type="ECO:0000313" key="1">
    <source>
        <dbReference type="EMBL" id="SHG59722.1"/>
    </source>
</evidence>
<accession>A0A1M5L3Q1</accession>
<keyword evidence="2" id="KW-1185">Reference proteome</keyword>
<reference evidence="2" key="1">
    <citation type="submission" date="2016-11" db="EMBL/GenBank/DDBJ databases">
        <authorList>
            <person name="Varghese N."/>
            <person name="Submissions S."/>
        </authorList>
    </citation>
    <scope>NUCLEOTIDE SEQUENCE [LARGE SCALE GENOMIC DNA]</scope>
    <source>
        <strain evidence="2">DSM 25330</strain>
    </source>
</reference>
<dbReference type="InterPro" id="IPR008969">
    <property type="entry name" value="CarboxyPept-like_regulatory"/>
</dbReference>
<protein>
    <submittedName>
        <fullName evidence="1">CarboxypepD_reg-like domain-containing protein</fullName>
    </submittedName>
</protein>
<dbReference type="SUPFAM" id="SSF49464">
    <property type="entry name" value="Carboxypeptidase regulatory domain-like"/>
    <property type="match status" value="1"/>
</dbReference>
<gene>
    <name evidence="1" type="ORF">SAMN05444148_0517</name>
</gene>
<dbReference type="RefSeq" id="WP_159432628.1">
    <property type="nucleotide sequence ID" value="NZ_FQWS01000001.1"/>
</dbReference>
<organism evidence="1 2">
    <name type="scientific">Winogradskyella jejuensis</name>
    <dbReference type="NCBI Taxonomy" id="1089305"/>
    <lineage>
        <taxon>Bacteria</taxon>
        <taxon>Pseudomonadati</taxon>
        <taxon>Bacteroidota</taxon>
        <taxon>Flavobacteriia</taxon>
        <taxon>Flavobacteriales</taxon>
        <taxon>Flavobacteriaceae</taxon>
        <taxon>Winogradskyella</taxon>
    </lineage>
</organism>
<dbReference type="OrthoDB" id="1427655at2"/>
<dbReference type="AlphaFoldDB" id="A0A1M5L3Q1"/>
<proteinExistence type="predicted"/>